<dbReference type="STRING" id="102285.A0A0R3TJ66"/>
<evidence type="ECO:0000256" key="1">
    <source>
        <dbReference type="SAM" id="Phobius"/>
    </source>
</evidence>
<accession>A0A0R3TJ66</accession>
<keyword evidence="1" id="KW-0472">Membrane</keyword>
<dbReference type="EMBL" id="UZAE01010521">
    <property type="protein sequence ID" value="VDO02963.1"/>
    <property type="molecule type" value="Genomic_DNA"/>
</dbReference>
<dbReference type="OrthoDB" id="10329353at2759"/>
<evidence type="ECO:0000313" key="3">
    <source>
        <dbReference type="Proteomes" id="UP000278807"/>
    </source>
</evidence>
<proteinExistence type="predicted"/>
<dbReference type="WBParaSite" id="HNAJ_0000710701-mRNA-1">
    <property type="protein sequence ID" value="HNAJ_0000710701-mRNA-1"/>
    <property type="gene ID" value="HNAJ_0000710701"/>
</dbReference>
<reference evidence="2 3" key="2">
    <citation type="submission" date="2018-11" db="EMBL/GenBank/DDBJ databases">
        <authorList>
            <consortium name="Pathogen Informatics"/>
        </authorList>
    </citation>
    <scope>NUCLEOTIDE SEQUENCE [LARGE SCALE GENOMIC DNA]</scope>
</reference>
<keyword evidence="1" id="KW-1133">Transmembrane helix</keyword>
<evidence type="ECO:0000313" key="2">
    <source>
        <dbReference type="EMBL" id="VDO02963.1"/>
    </source>
</evidence>
<name>A0A0R3TJ66_RODNA</name>
<dbReference type="AlphaFoldDB" id="A0A0R3TJ66"/>
<keyword evidence="1" id="KW-0812">Transmembrane</keyword>
<feature type="transmembrane region" description="Helical" evidence="1">
    <location>
        <begin position="18"/>
        <end position="37"/>
    </location>
</feature>
<organism evidence="4">
    <name type="scientific">Rodentolepis nana</name>
    <name type="common">Dwarf tapeworm</name>
    <name type="synonym">Hymenolepis nana</name>
    <dbReference type="NCBI Taxonomy" id="102285"/>
    <lineage>
        <taxon>Eukaryota</taxon>
        <taxon>Metazoa</taxon>
        <taxon>Spiralia</taxon>
        <taxon>Lophotrochozoa</taxon>
        <taxon>Platyhelminthes</taxon>
        <taxon>Cestoda</taxon>
        <taxon>Eucestoda</taxon>
        <taxon>Cyclophyllidea</taxon>
        <taxon>Hymenolepididae</taxon>
        <taxon>Rodentolepis</taxon>
    </lineage>
</organism>
<gene>
    <name evidence="2" type="ORF">HNAJ_LOCUS7103</name>
</gene>
<reference evidence="4" key="1">
    <citation type="submission" date="2017-02" db="UniProtKB">
        <authorList>
            <consortium name="WormBaseParasite"/>
        </authorList>
    </citation>
    <scope>IDENTIFICATION</scope>
</reference>
<dbReference type="Proteomes" id="UP000278807">
    <property type="component" value="Unassembled WGS sequence"/>
</dbReference>
<protein>
    <submittedName>
        <fullName evidence="4">Golgi apparatus membrane protein TVP23 homolog</fullName>
    </submittedName>
</protein>
<sequence length="89" mass="9859">MISNGQDDNWSPVACLVLAYWIVFLLFSLFLVWRYWFIRIYVVAMTTFFAYRCGGSDGLSVWVADLAGVPLTADPAPTPASSQTSESAN</sequence>
<keyword evidence="3" id="KW-1185">Reference proteome</keyword>
<evidence type="ECO:0000313" key="4">
    <source>
        <dbReference type="WBParaSite" id="HNAJ_0000710701-mRNA-1"/>
    </source>
</evidence>